<dbReference type="CDD" id="cd10938">
    <property type="entry name" value="CE4_HpPgdA_like"/>
    <property type="match status" value="1"/>
</dbReference>
<evidence type="ECO:0000313" key="3">
    <source>
        <dbReference type="Proteomes" id="UP001458415"/>
    </source>
</evidence>
<organism evidence="2 3">
    <name type="scientific">Streptomyces carpinensis</name>
    <dbReference type="NCBI Taxonomy" id="66369"/>
    <lineage>
        <taxon>Bacteria</taxon>
        <taxon>Bacillati</taxon>
        <taxon>Actinomycetota</taxon>
        <taxon>Actinomycetes</taxon>
        <taxon>Kitasatosporales</taxon>
        <taxon>Streptomycetaceae</taxon>
        <taxon>Streptomyces</taxon>
    </lineage>
</organism>
<dbReference type="PANTHER" id="PTHR47561:SF1">
    <property type="entry name" value="POLYSACCHARIDE DEACETYLASE FAMILY PROTEIN (AFU_ORTHOLOGUE AFUA_6G05030)"/>
    <property type="match status" value="1"/>
</dbReference>
<dbReference type="PROSITE" id="PS51677">
    <property type="entry name" value="NODB"/>
    <property type="match status" value="1"/>
</dbReference>
<evidence type="ECO:0000313" key="2">
    <source>
        <dbReference type="EMBL" id="MER6983921.1"/>
    </source>
</evidence>
<dbReference type="Pfam" id="PF01522">
    <property type="entry name" value="Polysacc_deac_1"/>
    <property type="match status" value="1"/>
</dbReference>
<protein>
    <submittedName>
        <fullName evidence="2">Polysaccharide deacetylase</fullName>
    </submittedName>
</protein>
<evidence type="ECO:0000259" key="1">
    <source>
        <dbReference type="PROSITE" id="PS51677"/>
    </source>
</evidence>
<dbReference type="InterPro" id="IPR037950">
    <property type="entry name" value="PgdA-like"/>
</dbReference>
<dbReference type="Proteomes" id="UP001458415">
    <property type="component" value="Unassembled WGS sequence"/>
</dbReference>
<proteinExistence type="predicted"/>
<dbReference type="PANTHER" id="PTHR47561">
    <property type="entry name" value="POLYSACCHARIDE DEACETYLASE FAMILY PROTEIN (AFU_ORTHOLOGUE AFUA_6G05030)"/>
    <property type="match status" value="1"/>
</dbReference>
<dbReference type="InterPro" id="IPR011330">
    <property type="entry name" value="Glyco_hydro/deAcase_b/a-brl"/>
</dbReference>
<feature type="domain" description="NodB homology" evidence="1">
    <location>
        <begin position="44"/>
        <end position="249"/>
    </location>
</feature>
<dbReference type="InterPro" id="IPR002509">
    <property type="entry name" value="NODB_dom"/>
</dbReference>
<dbReference type="Gene3D" id="3.20.20.370">
    <property type="entry name" value="Glycoside hydrolase/deacetylase"/>
    <property type="match status" value="1"/>
</dbReference>
<comment type="caution">
    <text evidence="2">The sequence shown here is derived from an EMBL/GenBank/DDBJ whole genome shotgun (WGS) entry which is preliminary data.</text>
</comment>
<accession>A0ABV1WIA9</accession>
<reference evidence="2 3" key="1">
    <citation type="submission" date="2024-06" db="EMBL/GenBank/DDBJ databases">
        <title>The Natural Products Discovery Center: Release of the First 8490 Sequenced Strains for Exploring Actinobacteria Biosynthetic Diversity.</title>
        <authorList>
            <person name="Kalkreuter E."/>
            <person name="Kautsar S.A."/>
            <person name="Yang D."/>
            <person name="Bader C.D."/>
            <person name="Teijaro C.N."/>
            <person name="Fluegel L."/>
            <person name="Davis C.M."/>
            <person name="Simpson J.R."/>
            <person name="Lauterbach L."/>
            <person name="Steele A.D."/>
            <person name="Gui C."/>
            <person name="Meng S."/>
            <person name="Li G."/>
            <person name="Viehrig K."/>
            <person name="Ye F."/>
            <person name="Su P."/>
            <person name="Kiefer A.F."/>
            <person name="Nichols A."/>
            <person name="Cepeda A.J."/>
            <person name="Yan W."/>
            <person name="Fan B."/>
            <person name="Jiang Y."/>
            <person name="Adhikari A."/>
            <person name="Zheng C.-J."/>
            <person name="Schuster L."/>
            <person name="Cowan T.M."/>
            <person name="Smanski M.J."/>
            <person name="Chevrette M.G."/>
            <person name="De Carvalho L.P.S."/>
            <person name="Shen B."/>
        </authorList>
    </citation>
    <scope>NUCLEOTIDE SEQUENCE [LARGE SCALE GENOMIC DNA]</scope>
    <source>
        <strain evidence="2 3">NPDC000634</strain>
    </source>
</reference>
<dbReference type="SUPFAM" id="SSF88713">
    <property type="entry name" value="Glycoside hydrolase/deacetylase"/>
    <property type="match status" value="1"/>
</dbReference>
<gene>
    <name evidence="2" type="ORF">ABT317_44975</name>
</gene>
<keyword evidence="3" id="KW-1185">Reference proteome</keyword>
<dbReference type="EMBL" id="JBEPCU010001571">
    <property type="protein sequence ID" value="MER6983921.1"/>
    <property type="molecule type" value="Genomic_DNA"/>
</dbReference>
<sequence>MTQASTTPDTTTGSTTTKDIRIALGVDVDAVAGWLGSYGGEDSPNDIQRGVFAGEVGTPRLLKLFERYGIRTSWFIPGHSIETFPEQTRMVVEAGHEIGAHGYSHENPIAMTPRQEEDVLAKCVELIEQYTGRKPRGYVAPWWEMSPFTAELLHKYGFSYDHSQNYRDFTPFYARVGDEWTKIDYTGEAKDWMKPLVHGHEVDLVEFCGNWYVDDLPPMLFNKHAHNSHGYVSPRALEQDWKDQFDWVHRELDYAVLPITLHPDVSGRPQVLLMLERFIDYVSGHEGVSFCTLEDAADDFRRRFPFDGSERPADMR</sequence>
<name>A0ABV1WIA9_9ACTN</name>
<dbReference type="RefSeq" id="WP_208640499.1">
    <property type="nucleotide sequence ID" value="NZ_MUBM01000003.1"/>
</dbReference>